<dbReference type="AlphaFoldDB" id="A0A0N0Y016"/>
<dbReference type="InterPro" id="IPR010618">
    <property type="entry name" value="RPF"/>
</dbReference>
<dbReference type="Pfam" id="PF01476">
    <property type="entry name" value="LysM"/>
    <property type="match status" value="1"/>
</dbReference>
<feature type="chain" id="PRO_5039233005" evidence="4">
    <location>
        <begin position="30"/>
        <end position="214"/>
    </location>
</feature>
<dbReference type="Gene3D" id="3.10.350.10">
    <property type="entry name" value="LysM domain"/>
    <property type="match status" value="1"/>
</dbReference>
<evidence type="ECO:0000313" key="7">
    <source>
        <dbReference type="Proteomes" id="UP000037982"/>
    </source>
</evidence>
<evidence type="ECO:0000256" key="4">
    <source>
        <dbReference type="SAM" id="SignalP"/>
    </source>
</evidence>
<dbReference type="GO" id="GO:0016787">
    <property type="term" value="F:hydrolase activity"/>
    <property type="evidence" value="ECO:0007669"/>
    <property type="project" value="UniProtKB-KW"/>
</dbReference>
<dbReference type="PROSITE" id="PS51782">
    <property type="entry name" value="LYSM"/>
    <property type="match status" value="1"/>
</dbReference>
<dbReference type="RefSeq" id="WP_053922844.1">
    <property type="nucleotide sequence ID" value="NZ_LGKG01000035.1"/>
</dbReference>
<dbReference type="InterPro" id="IPR023346">
    <property type="entry name" value="Lysozyme-like_dom_sf"/>
</dbReference>
<name>A0A0N0Y016_9ACTN</name>
<dbReference type="Gene3D" id="1.10.530.10">
    <property type="match status" value="1"/>
</dbReference>
<proteinExistence type="inferred from homology"/>
<feature type="signal peptide" evidence="4">
    <location>
        <begin position="1"/>
        <end position="29"/>
    </location>
</feature>
<keyword evidence="2" id="KW-0378">Hydrolase</keyword>
<reference evidence="7" key="1">
    <citation type="submission" date="2015-07" db="EMBL/GenBank/DDBJ databases">
        <authorList>
            <person name="Ju K.-S."/>
            <person name="Doroghazi J.R."/>
            <person name="Metcalf W.W."/>
        </authorList>
    </citation>
    <scope>NUCLEOTIDE SEQUENCE [LARGE SCALE GENOMIC DNA]</scope>
    <source>
        <strain evidence="7">NRRL ISP-5002</strain>
    </source>
</reference>
<organism evidence="6 7">
    <name type="scientific">Streptomyces chattanoogensis</name>
    <dbReference type="NCBI Taxonomy" id="66876"/>
    <lineage>
        <taxon>Bacteria</taxon>
        <taxon>Bacillati</taxon>
        <taxon>Actinomycetota</taxon>
        <taxon>Actinomycetes</taxon>
        <taxon>Kitasatosporales</taxon>
        <taxon>Streptomycetaceae</taxon>
        <taxon>Streptomyces</taxon>
    </lineage>
</organism>
<dbReference type="PATRIC" id="fig|66876.3.peg.1525"/>
<evidence type="ECO:0000256" key="1">
    <source>
        <dbReference type="ARBA" id="ARBA00010830"/>
    </source>
</evidence>
<gene>
    <name evidence="6" type="ORF">ADL29_06940</name>
</gene>
<dbReference type="SUPFAM" id="SSF54106">
    <property type="entry name" value="LysM domain"/>
    <property type="match status" value="1"/>
</dbReference>
<comment type="similarity">
    <text evidence="1">Belongs to the transglycosylase family. Rpf subfamily.</text>
</comment>
<dbReference type="CDD" id="cd00118">
    <property type="entry name" value="LysM"/>
    <property type="match status" value="1"/>
</dbReference>
<feature type="domain" description="LysM" evidence="5">
    <location>
        <begin position="163"/>
        <end position="212"/>
    </location>
</feature>
<feature type="region of interest" description="Disordered" evidence="3">
    <location>
        <begin position="120"/>
        <end position="163"/>
    </location>
</feature>
<dbReference type="InterPro" id="IPR018392">
    <property type="entry name" value="LysM"/>
</dbReference>
<dbReference type="SUPFAM" id="SSF53955">
    <property type="entry name" value="Lysozyme-like"/>
    <property type="match status" value="1"/>
</dbReference>
<evidence type="ECO:0000259" key="5">
    <source>
        <dbReference type="PROSITE" id="PS51782"/>
    </source>
</evidence>
<comment type="caution">
    <text evidence="6">The sequence shown here is derived from an EMBL/GenBank/DDBJ whole genome shotgun (WGS) entry which is preliminary data.</text>
</comment>
<keyword evidence="4" id="KW-0732">Signal</keyword>
<keyword evidence="7" id="KW-1185">Reference proteome</keyword>
<dbReference type="Proteomes" id="UP000037982">
    <property type="component" value="Unassembled WGS sequence"/>
</dbReference>
<evidence type="ECO:0000256" key="3">
    <source>
        <dbReference type="SAM" id="MobiDB-lite"/>
    </source>
</evidence>
<feature type="compositionally biased region" description="Basic residues" evidence="3">
    <location>
        <begin position="132"/>
        <end position="143"/>
    </location>
</feature>
<evidence type="ECO:0000313" key="6">
    <source>
        <dbReference type="EMBL" id="KPC65405.1"/>
    </source>
</evidence>
<dbReference type="SMART" id="SM00257">
    <property type="entry name" value="LysM"/>
    <property type="match status" value="1"/>
</dbReference>
<dbReference type="Pfam" id="PF06737">
    <property type="entry name" value="Transglycosylas"/>
    <property type="match status" value="1"/>
</dbReference>
<sequence>MPSHLVKRSVEAILSVLLSALVLTGQDVAAAAPPTAPEGTDWERIAECESSGRWHINTGNGYHGGLQIDPSTWQAYGGRRYAPRADLASRWQQIAVGERIVGDRGLAPWPNCGHFGLPGSDADADSGEAVTSHRHPSATHHSRQTYGHRATHPRTHKATGTGRSYVVQRGDCLSVIADHQHTPGGAQALYDLNKQTLKEGPDHIYPGQQLRLHR</sequence>
<protein>
    <submittedName>
        <fullName evidence="6">Transglycosylase</fullName>
    </submittedName>
</protein>
<dbReference type="InterPro" id="IPR036779">
    <property type="entry name" value="LysM_dom_sf"/>
</dbReference>
<evidence type="ECO:0000256" key="2">
    <source>
        <dbReference type="ARBA" id="ARBA00022801"/>
    </source>
</evidence>
<dbReference type="CDD" id="cd13925">
    <property type="entry name" value="RPF"/>
    <property type="match status" value="1"/>
</dbReference>
<accession>A0A0N0Y016</accession>
<dbReference type="EMBL" id="LGKG01000035">
    <property type="protein sequence ID" value="KPC65405.1"/>
    <property type="molecule type" value="Genomic_DNA"/>
</dbReference>